<keyword evidence="2" id="KW-1185">Reference proteome</keyword>
<reference evidence="1 2" key="2">
    <citation type="journal article" date="2022" name="Mol. Ecol. Resour.">
        <title>The genomes of chicory, endive, great burdock and yacon provide insights into Asteraceae paleo-polyploidization history and plant inulin production.</title>
        <authorList>
            <person name="Fan W."/>
            <person name="Wang S."/>
            <person name="Wang H."/>
            <person name="Wang A."/>
            <person name="Jiang F."/>
            <person name="Liu H."/>
            <person name="Zhao H."/>
            <person name="Xu D."/>
            <person name="Zhang Y."/>
        </authorList>
    </citation>
    <scope>NUCLEOTIDE SEQUENCE [LARGE SCALE GENOMIC DNA]</scope>
    <source>
        <strain evidence="2">cv. Yunnan</strain>
        <tissue evidence="1">Leaves</tissue>
    </source>
</reference>
<protein>
    <submittedName>
        <fullName evidence="1">Uncharacterized protein</fullName>
    </submittedName>
</protein>
<gene>
    <name evidence="1" type="ORF">L1987_36194</name>
</gene>
<sequence length="289" mass="32581">MSYVTCPSIVGTVDYASHRSFDVTNDLLSYAIVDIVHHASHRYFYFTPLLSYAYSWLIRAKPSSTISIGSMSTMATDGTIGILNRSLTGYRTVSSASTHTASKYLAVELDFEVVWADADNTVLYPVRGMFNIPFVQSVTIVDIDPIDMVDEGFASGTKKDKKFDDLRNRGLLSNQFDVLMVEVKYFEFGTRTGLCAPPREMITEASLGKMKALLYDYGAIIVHVIPADYVFYVDLVENIKKVFSKLYKTDLNNDTYFVLVFSSEEEEDSLKENIQSLRLLCTLEELLKV</sequence>
<name>A0ACB9HCS0_9ASTR</name>
<proteinExistence type="predicted"/>
<accession>A0ACB9HCS0</accession>
<comment type="caution">
    <text evidence="1">The sequence shown here is derived from an EMBL/GenBank/DDBJ whole genome shotgun (WGS) entry which is preliminary data.</text>
</comment>
<dbReference type="Proteomes" id="UP001056120">
    <property type="component" value="Linkage Group LG12"/>
</dbReference>
<evidence type="ECO:0000313" key="1">
    <source>
        <dbReference type="EMBL" id="KAI3793574.1"/>
    </source>
</evidence>
<organism evidence="1 2">
    <name type="scientific">Smallanthus sonchifolius</name>
    <dbReference type="NCBI Taxonomy" id="185202"/>
    <lineage>
        <taxon>Eukaryota</taxon>
        <taxon>Viridiplantae</taxon>
        <taxon>Streptophyta</taxon>
        <taxon>Embryophyta</taxon>
        <taxon>Tracheophyta</taxon>
        <taxon>Spermatophyta</taxon>
        <taxon>Magnoliopsida</taxon>
        <taxon>eudicotyledons</taxon>
        <taxon>Gunneridae</taxon>
        <taxon>Pentapetalae</taxon>
        <taxon>asterids</taxon>
        <taxon>campanulids</taxon>
        <taxon>Asterales</taxon>
        <taxon>Asteraceae</taxon>
        <taxon>Asteroideae</taxon>
        <taxon>Heliantheae alliance</taxon>
        <taxon>Millerieae</taxon>
        <taxon>Smallanthus</taxon>
    </lineage>
</organism>
<reference evidence="2" key="1">
    <citation type="journal article" date="2022" name="Mol. Ecol. Resour.">
        <title>The genomes of chicory, endive, great burdock and yacon provide insights into Asteraceae palaeo-polyploidization history and plant inulin production.</title>
        <authorList>
            <person name="Fan W."/>
            <person name="Wang S."/>
            <person name="Wang H."/>
            <person name="Wang A."/>
            <person name="Jiang F."/>
            <person name="Liu H."/>
            <person name="Zhao H."/>
            <person name="Xu D."/>
            <person name="Zhang Y."/>
        </authorList>
    </citation>
    <scope>NUCLEOTIDE SEQUENCE [LARGE SCALE GENOMIC DNA]</scope>
    <source>
        <strain evidence="2">cv. Yunnan</strain>
    </source>
</reference>
<dbReference type="EMBL" id="CM042029">
    <property type="protein sequence ID" value="KAI3793574.1"/>
    <property type="molecule type" value="Genomic_DNA"/>
</dbReference>
<evidence type="ECO:0000313" key="2">
    <source>
        <dbReference type="Proteomes" id="UP001056120"/>
    </source>
</evidence>